<proteinExistence type="predicted"/>
<dbReference type="Proteomes" id="UP001162972">
    <property type="component" value="Unassembled WGS sequence"/>
</dbReference>
<sequence length="95" mass="10428">MDCIPSSLSGRQTNNSNGIQNLSSVLNNPHSFKSSSDPSGWLGWWSVAPPDFTPIITKHPPPDISQSNFLPYLSSISDTYSRLEDIVSLSSFPFI</sequence>
<organism evidence="2 3">
    <name type="scientific">Salix udensis</name>
    <dbReference type="NCBI Taxonomy" id="889485"/>
    <lineage>
        <taxon>Eukaryota</taxon>
        <taxon>Viridiplantae</taxon>
        <taxon>Streptophyta</taxon>
        <taxon>Embryophyta</taxon>
        <taxon>Tracheophyta</taxon>
        <taxon>Spermatophyta</taxon>
        <taxon>Magnoliopsida</taxon>
        <taxon>eudicotyledons</taxon>
        <taxon>Gunneridae</taxon>
        <taxon>Pentapetalae</taxon>
        <taxon>rosids</taxon>
        <taxon>fabids</taxon>
        <taxon>Malpighiales</taxon>
        <taxon>Salicaceae</taxon>
        <taxon>Saliceae</taxon>
        <taxon>Salix</taxon>
    </lineage>
</organism>
<name>A0AAD6NPL1_9ROSI</name>
<reference evidence="2" key="2">
    <citation type="journal article" date="2023" name="Int. J. Mol. Sci.">
        <title>De Novo Assembly and Annotation of 11 Diverse Shrub Willow (Salix) Genomes Reveals Novel Gene Organization in Sex-Linked Regions.</title>
        <authorList>
            <person name="Hyden B."/>
            <person name="Feng K."/>
            <person name="Yates T.B."/>
            <person name="Jawdy S."/>
            <person name="Cereghino C."/>
            <person name="Smart L.B."/>
            <person name="Muchero W."/>
        </authorList>
    </citation>
    <scope>NUCLEOTIDE SEQUENCE</scope>
    <source>
        <tissue evidence="2">Shoot tip</tissue>
    </source>
</reference>
<accession>A0AAD6NPL1</accession>
<evidence type="ECO:0000313" key="2">
    <source>
        <dbReference type="EMBL" id="KAJ6392540.1"/>
    </source>
</evidence>
<feature type="region of interest" description="Disordered" evidence="1">
    <location>
        <begin position="1"/>
        <end position="22"/>
    </location>
</feature>
<evidence type="ECO:0000313" key="3">
    <source>
        <dbReference type="Proteomes" id="UP001162972"/>
    </source>
</evidence>
<protein>
    <submittedName>
        <fullName evidence="2">Uncharacterized protein</fullName>
    </submittedName>
</protein>
<dbReference type="AlphaFoldDB" id="A0AAD6NPL1"/>
<comment type="caution">
    <text evidence="2">The sequence shown here is derived from an EMBL/GenBank/DDBJ whole genome shotgun (WGS) entry which is preliminary data.</text>
</comment>
<gene>
    <name evidence="2" type="ORF">OIU84_027814</name>
</gene>
<dbReference type="EMBL" id="JAPFFJ010000715">
    <property type="protein sequence ID" value="KAJ6392540.1"/>
    <property type="molecule type" value="Genomic_DNA"/>
</dbReference>
<evidence type="ECO:0000256" key="1">
    <source>
        <dbReference type="SAM" id="MobiDB-lite"/>
    </source>
</evidence>
<keyword evidence="3" id="KW-1185">Reference proteome</keyword>
<reference evidence="2" key="1">
    <citation type="submission" date="2022-10" db="EMBL/GenBank/DDBJ databases">
        <authorList>
            <person name="Hyden B.L."/>
            <person name="Feng K."/>
            <person name="Yates T."/>
            <person name="Jawdy S."/>
            <person name="Smart L.B."/>
            <person name="Muchero W."/>
        </authorList>
    </citation>
    <scope>NUCLEOTIDE SEQUENCE</scope>
    <source>
        <tissue evidence="2">Shoot tip</tissue>
    </source>
</reference>